<dbReference type="InterPro" id="IPR049622">
    <property type="entry name" value="Dihydroorotate_DH_I"/>
</dbReference>
<comment type="catalytic activity">
    <reaction evidence="11">
        <text>(S)-dihydroorotate + A = orotate + AH2</text>
        <dbReference type="Rhea" id="RHEA:18073"/>
        <dbReference type="ChEBI" id="CHEBI:13193"/>
        <dbReference type="ChEBI" id="CHEBI:17499"/>
        <dbReference type="ChEBI" id="CHEBI:30839"/>
        <dbReference type="ChEBI" id="CHEBI:30864"/>
    </reaction>
</comment>
<evidence type="ECO:0000313" key="13">
    <source>
        <dbReference type="EMBL" id="KRM72644.1"/>
    </source>
</evidence>
<dbReference type="OrthoDB" id="9794954at2"/>
<feature type="domain" description="Dihydroorotate dehydrogenase catalytic" evidence="12">
    <location>
        <begin position="2"/>
        <end position="276"/>
    </location>
</feature>
<keyword evidence="7 11" id="KW-0285">Flavoprotein</keyword>
<feature type="binding site" evidence="11">
    <location>
        <position position="164"/>
    </location>
    <ligand>
        <name>FMN</name>
        <dbReference type="ChEBI" id="CHEBI:58210"/>
    </ligand>
</feature>
<comment type="function">
    <text evidence="11">Catalyzes the conversion of dihydroorotate to orotate.</text>
</comment>
<comment type="similarity">
    <text evidence="4 11">Belongs to the dihydroorotate dehydrogenase family. Type 1 subfamily.</text>
</comment>
<keyword evidence="6 11" id="KW-0963">Cytoplasm</keyword>
<keyword evidence="8 11" id="KW-0288">FMN</keyword>
<dbReference type="NCBIfam" id="TIGR01037">
    <property type="entry name" value="pyrD_sub1_fam"/>
    <property type="match status" value="1"/>
</dbReference>
<dbReference type="GO" id="GO:1990663">
    <property type="term" value="F:dihydroorotate dehydrogenase (fumarate) activity"/>
    <property type="evidence" value="ECO:0007669"/>
    <property type="project" value="UniProtKB-EC"/>
</dbReference>
<comment type="cofactor">
    <cofactor evidence="11">
        <name>FMN</name>
        <dbReference type="ChEBI" id="CHEBI:58210"/>
    </cofactor>
    <text evidence="11">Binds 1 FMN per subunit.</text>
</comment>
<feature type="binding site" evidence="11">
    <location>
        <begin position="264"/>
        <end position="265"/>
    </location>
    <ligand>
        <name>FMN</name>
        <dbReference type="ChEBI" id="CHEBI:58210"/>
    </ligand>
</feature>
<dbReference type="InterPro" id="IPR033888">
    <property type="entry name" value="DHOD_1B"/>
</dbReference>
<dbReference type="InterPro" id="IPR012135">
    <property type="entry name" value="Dihydroorotate_DH_1_2"/>
</dbReference>
<dbReference type="FunFam" id="3.20.20.70:FF:000027">
    <property type="entry name" value="Dihydropyrimidine dehydrogenase [NADP(+)]"/>
    <property type="match status" value="1"/>
</dbReference>
<dbReference type="EC" id="1.3.-.-" evidence="11"/>
<dbReference type="SUPFAM" id="SSF51395">
    <property type="entry name" value="FMN-linked oxidoreductases"/>
    <property type="match status" value="1"/>
</dbReference>
<feature type="binding site" evidence="11">
    <location>
        <begin position="66"/>
        <end position="70"/>
    </location>
    <ligand>
        <name>substrate</name>
    </ligand>
</feature>
<feature type="binding site" evidence="11">
    <location>
        <position position="126"/>
    </location>
    <ligand>
        <name>FMN</name>
        <dbReference type="ChEBI" id="CHEBI:58210"/>
    </ligand>
</feature>
<gene>
    <name evidence="11" type="primary">pyrD</name>
    <name evidence="13" type="ORF">FC34_GL000354</name>
</gene>
<dbReference type="Gene3D" id="3.20.20.70">
    <property type="entry name" value="Aldolase class I"/>
    <property type="match status" value="1"/>
</dbReference>
<keyword evidence="9 11" id="KW-0665">Pyrimidine biosynthesis</keyword>
<keyword evidence="10 11" id="KW-0560">Oxidoreductase</keyword>
<evidence type="ECO:0000259" key="12">
    <source>
        <dbReference type="Pfam" id="PF01180"/>
    </source>
</evidence>
<comment type="catalytic activity">
    <reaction evidence="1">
        <text>(S)-dihydroorotate + fumarate = orotate + succinate</text>
        <dbReference type="Rhea" id="RHEA:30059"/>
        <dbReference type="ChEBI" id="CHEBI:29806"/>
        <dbReference type="ChEBI" id="CHEBI:30031"/>
        <dbReference type="ChEBI" id="CHEBI:30839"/>
        <dbReference type="ChEBI" id="CHEBI:30864"/>
        <dbReference type="EC" id="1.3.98.1"/>
    </reaction>
</comment>
<feature type="binding site" evidence="11">
    <location>
        <position position="216"/>
    </location>
    <ligand>
        <name>FMN</name>
        <dbReference type="ChEBI" id="CHEBI:58210"/>
    </ligand>
</feature>
<dbReference type="InterPro" id="IPR013785">
    <property type="entry name" value="Aldolase_TIM"/>
</dbReference>
<feature type="binding site" evidence="11">
    <location>
        <position position="42"/>
    </location>
    <ligand>
        <name>substrate</name>
    </ligand>
</feature>
<dbReference type="PROSITE" id="PS00912">
    <property type="entry name" value="DHODEHASE_2"/>
    <property type="match status" value="1"/>
</dbReference>
<feature type="binding site" evidence="11">
    <location>
        <begin position="242"/>
        <end position="243"/>
    </location>
    <ligand>
        <name>FMN</name>
        <dbReference type="ChEBI" id="CHEBI:58210"/>
    </ligand>
</feature>
<dbReference type="HAMAP" id="MF_00224">
    <property type="entry name" value="DHO_dh_type1"/>
    <property type="match status" value="1"/>
</dbReference>
<dbReference type="CDD" id="cd04740">
    <property type="entry name" value="DHOD_1B_like"/>
    <property type="match status" value="1"/>
</dbReference>
<feature type="binding site" evidence="11">
    <location>
        <begin position="42"/>
        <end position="43"/>
    </location>
    <ligand>
        <name>FMN</name>
        <dbReference type="ChEBI" id="CHEBI:58210"/>
    </ligand>
</feature>
<dbReference type="UniPathway" id="UPA00070"/>
<evidence type="ECO:0000256" key="9">
    <source>
        <dbReference type="ARBA" id="ARBA00022975"/>
    </source>
</evidence>
<evidence type="ECO:0000256" key="5">
    <source>
        <dbReference type="ARBA" id="ARBA00011738"/>
    </source>
</evidence>
<comment type="caution">
    <text evidence="13">The sequence shown here is derived from an EMBL/GenBank/DDBJ whole genome shotgun (WGS) entry which is preliminary data.</text>
</comment>
<dbReference type="GO" id="GO:0044205">
    <property type="term" value="P:'de novo' UMP biosynthetic process"/>
    <property type="evidence" value="ECO:0007669"/>
    <property type="project" value="UniProtKB-UniRule"/>
</dbReference>
<evidence type="ECO:0000256" key="11">
    <source>
        <dbReference type="HAMAP-Rule" id="MF_00224"/>
    </source>
</evidence>
<sequence length="295" mass="30383">MRTELPGITMKSPLMPASGTFGFGQGYANQYDLNTLGALVTKSTTFDPRVGNQGTIYAEGPSSTLNAVGLKNPGVAHVLAHELPWLASHYPDLPIIASIAGETTAEYVAVATQLSQAPNVAALELNISCPNVDRGGLSFGVDPAIAQAVTAAVVQASLVPVYVKLTPNVTDITVIAQAVAAGGASAIALINTLVGMRFDAKTGQPVITRGTGGISGPALLPLALHMVYQVHQAVDLPIIGMGGVSSGADVLEMQAAGATAVAIGSANYYRQQAIPNILAEYQEITEDHHAANYRA</sequence>
<evidence type="ECO:0000256" key="6">
    <source>
        <dbReference type="ARBA" id="ARBA00022490"/>
    </source>
</evidence>
<feature type="binding site" evidence="11">
    <location>
        <position position="18"/>
    </location>
    <ligand>
        <name>FMN</name>
        <dbReference type="ChEBI" id="CHEBI:58210"/>
    </ligand>
</feature>
<feature type="active site" description="Nucleophile" evidence="11">
    <location>
        <position position="129"/>
    </location>
</feature>
<proteinExistence type="inferred from homology"/>
<dbReference type="GO" id="GO:0005737">
    <property type="term" value="C:cytoplasm"/>
    <property type="evidence" value="ECO:0007669"/>
    <property type="project" value="UniProtKB-SubCell"/>
</dbReference>
<dbReference type="AlphaFoldDB" id="A0A0R2B3W4"/>
<evidence type="ECO:0000256" key="7">
    <source>
        <dbReference type="ARBA" id="ARBA00022630"/>
    </source>
</evidence>
<dbReference type="InterPro" id="IPR050074">
    <property type="entry name" value="DHO_dehydrogenase"/>
</dbReference>
<dbReference type="PIRSF" id="PIRSF000164">
    <property type="entry name" value="DHO_oxidase"/>
    <property type="match status" value="1"/>
</dbReference>
<keyword evidence="14" id="KW-1185">Reference proteome</keyword>
<evidence type="ECO:0000256" key="10">
    <source>
        <dbReference type="ARBA" id="ARBA00023002"/>
    </source>
</evidence>
<comment type="pathway">
    <text evidence="3 11">Pyrimidine metabolism; UMP biosynthesis via de novo pathway.</text>
</comment>
<feature type="binding site" evidence="11">
    <location>
        <position position="190"/>
    </location>
    <ligand>
        <name>FMN</name>
        <dbReference type="ChEBI" id="CHEBI:58210"/>
    </ligand>
</feature>
<comment type="subunit">
    <text evidence="5">Homodimer.</text>
</comment>
<feature type="binding site" evidence="11">
    <location>
        <begin position="191"/>
        <end position="192"/>
    </location>
    <ligand>
        <name>substrate</name>
    </ligand>
</feature>
<dbReference type="RefSeq" id="WP_083479200.1">
    <property type="nucleotide sequence ID" value="NZ_AYZQ01000001.1"/>
</dbReference>
<dbReference type="NCBIfam" id="NF005574">
    <property type="entry name" value="PRK07259.1"/>
    <property type="match status" value="1"/>
</dbReference>
<reference evidence="13 14" key="1">
    <citation type="journal article" date="2015" name="Genome Announc.">
        <title>Expanding the biotechnology potential of lactobacilli through comparative genomics of 213 strains and associated genera.</title>
        <authorList>
            <person name="Sun Z."/>
            <person name="Harris H.M."/>
            <person name="McCann A."/>
            <person name="Guo C."/>
            <person name="Argimon S."/>
            <person name="Zhang W."/>
            <person name="Yang X."/>
            <person name="Jeffery I.B."/>
            <person name="Cooney J.C."/>
            <person name="Kagawa T.F."/>
            <person name="Liu W."/>
            <person name="Song Y."/>
            <person name="Salvetti E."/>
            <person name="Wrobel A."/>
            <person name="Rasinkangas P."/>
            <person name="Parkhill J."/>
            <person name="Rea M.C."/>
            <person name="O'Sullivan O."/>
            <person name="Ritari J."/>
            <person name="Douillard F.P."/>
            <person name="Paul Ross R."/>
            <person name="Yang R."/>
            <person name="Briner A.E."/>
            <person name="Felis G.E."/>
            <person name="de Vos W.M."/>
            <person name="Barrangou R."/>
            <person name="Klaenhammer T.R."/>
            <person name="Caufield P.W."/>
            <person name="Cui Y."/>
            <person name="Zhang H."/>
            <person name="O'Toole P.W."/>
        </authorList>
    </citation>
    <scope>NUCLEOTIDE SEQUENCE [LARGE SCALE GENOMIC DNA]</scope>
    <source>
        <strain evidence="13 14">DSM 23927</strain>
    </source>
</reference>
<dbReference type="GO" id="GO:0006207">
    <property type="term" value="P:'de novo' pyrimidine nucleobase biosynthetic process"/>
    <property type="evidence" value="ECO:0007669"/>
    <property type="project" value="InterPro"/>
</dbReference>
<dbReference type="InterPro" id="IPR001295">
    <property type="entry name" value="Dihydroorotate_DH_CS"/>
</dbReference>
<dbReference type="Pfam" id="PF01180">
    <property type="entry name" value="DHO_dh"/>
    <property type="match status" value="1"/>
</dbReference>
<comment type="caution">
    <text evidence="11">Lacks conserved residue(s) required for the propagation of feature annotation.</text>
</comment>
<organism evidence="13 14">
    <name type="scientific">Lacticaseibacillus brantae DSM 23927</name>
    <dbReference type="NCBI Taxonomy" id="1423727"/>
    <lineage>
        <taxon>Bacteria</taxon>
        <taxon>Bacillati</taxon>
        <taxon>Bacillota</taxon>
        <taxon>Bacilli</taxon>
        <taxon>Lactobacillales</taxon>
        <taxon>Lactobacillaceae</taxon>
        <taxon>Lacticaseibacillus</taxon>
    </lineage>
</organism>
<name>A0A0R2B3W4_9LACO</name>
<evidence type="ECO:0000256" key="2">
    <source>
        <dbReference type="ARBA" id="ARBA00004496"/>
    </source>
</evidence>
<dbReference type="InterPro" id="IPR005720">
    <property type="entry name" value="Dihydroorotate_DH_cat"/>
</dbReference>
<dbReference type="STRING" id="1423727.FC34_GL000354"/>
<evidence type="ECO:0000256" key="8">
    <source>
        <dbReference type="ARBA" id="ARBA00022643"/>
    </source>
</evidence>
<dbReference type="Proteomes" id="UP000051672">
    <property type="component" value="Unassembled WGS sequence"/>
</dbReference>
<comment type="subcellular location">
    <subcellularLocation>
        <location evidence="2 11">Cytoplasm</location>
    </subcellularLocation>
</comment>
<dbReference type="InterPro" id="IPR024920">
    <property type="entry name" value="Dihydroorotate_DH_1"/>
</dbReference>
<dbReference type="PANTHER" id="PTHR48109">
    <property type="entry name" value="DIHYDROOROTATE DEHYDROGENASE (QUINONE), MITOCHONDRIAL-RELATED"/>
    <property type="match status" value="1"/>
</dbReference>
<accession>A0A0R2B3W4</accession>
<evidence type="ECO:0000256" key="1">
    <source>
        <dbReference type="ARBA" id="ARBA00001694"/>
    </source>
</evidence>
<dbReference type="PANTHER" id="PTHR48109:SF1">
    <property type="entry name" value="DIHYDROOROTATE DEHYDROGENASE (FUMARATE)"/>
    <property type="match status" value="1"/>
</dbReference>
<dbReference type="PATRIC" id="fig|1423727.3.peg.356"/>
<evidence type="ECO:0000256" key="3">
    <source>
        <dbReference type="ARBA" id="ARBA00004725"/>
    </source>
</evidence>
<feature type="binding site" evidence="11">
    <location>
        <position position="126"/>
    </location>
    <ligand>
        <name>substrate</name>
    </ligand>
</feature>
<evidence type="ECO:0000313" key="14">
    <source>
        <dbReference type="Proteomes" id="UP000051672"/>
    </source>
</evidence>
<dbReference type="EMBL" id="AYZQ01000001">
    <property type="protein sequence ID" value="KRM72644.1"/>
    <property type="molecule type" value="Genomic_DNA"/>
</dbReference>
<protein>
    <recommendedName>
        <fullName evidence="11">Dihydroorotate dehydrogenase</fullName>
        <shortName evidence="11">DHOD</shortName>
        <shortName evidence="11">DHODase</shortName>
        <shortName evidence="11">DHOdehase</shortName>
        <ecNumber evidence="11">1.3.-.-</ecNumber>
    </recommendedName>
</protein>
<evidence type="ECO:0000256" key="4">
    <source>
        <dbReference type="ARBA" id="ARBA00008008"/>
    </source>
</evidence>